<protein>
    <submittedName>
        <fullName evidence="1">Uncharacterized protein</fullName>
    </submittedName>
</protein>
<organism evidence="1 2">
    <name type="scientific">Moritella yayanosii</name>
    <dbReference type="NCBI Taxonomy" id="69539"/>
    <lineage>
        <taxon>Bacteria</taxon>
        <taxon>Pseudomonadati</taxon>
        <taxon>Pseudomonadota</taxon>
        <taxon>Gammaproteobacteria</taxon>
        <taxon>Alteromonadales</taxon>
        <taxon>Moritellaceae</taxon>
        <taxon>Moritella</taxon>
    </lineage>
</organism>
<gene>
    <name evidence="1" type="ORF">MORIYA_0756</name>
</gene>
<proteinExistence type="predicted"/>
<dbReference type="EMBL" id="LS483250">
    <property type="protein sequence ID" value="SQD77234.1"/>
    <property type="molecule type" value="Genomic_DNA"/>
</dbReference>
<evidence type="ECO:0000313" key="1">
    <source>
        <dbReference type="EMBL" id="SQD77234.1"/>
    </source>
</evidence>
<keyword evidence="2" id="KW-1185">Reference proteome</keyword>
<reference evidence="2" key="1">
    <citation type="submission" date="2018-05" db="EMBL/GenBank/DDBJ databases">
        <authorList>
            <person name="Cea G.-C."/>
            <person name="William W."/>
        </authorList>
    </citation>
    <scope>NUCLEOTIDE SEQUENCE [LARGE SCALE GENOMIC DNA]</scope>
    <source>
        <strain evidence="2">DB21MT 5</strain>
    </source>
</reference>
<dbReference type="Proteomes" id="UP000250163">
    <property type="component" value="Chromosome MORIYA"/>
</dbReference>
<evidence type="ECO:0000313" key="2">
    <source>
        <dbReference type="Proteomes" id="UP000250163"/>
    </source>
</evidence>
<dbReference type="KEGG" id="mya:MORIYA_0756"/>
<name>A0A330LJM7_9GAMM</name>
<accession>A0A330LJM7</accession>
<sequence>MDSVVNMKIKPDATRKNSTIRMYEDLLEKLETISEQCNVSKSQFVEGMLTDVFENGMNNLLLGTGIITVHLSNKITRKHAENVLMENYPKIKNTLYVETDNDDTEITVNLNGNQFSHDDVSCMFHATLNEMVLLIDG</sequence>
<dbReference type="AlphaFoldDB" id="A0A330LJM7"/>